<dbReference type="Proteomes" id="UP000223834">
    <property type="component" value="Unassembled WGS sequence"/>
</dbReference>
<evidence type="ECO:0000313" key="2">
    <source>
        <dbReference type="EMBL" id="PGO71911.1"/>
    </source>
</evidence>
<evidence type="ECO:0000313" key="3">
    <source>
        <dbReference type="Proteomes" id="UP000223834"/>
    </source>
</evidence>
<sequence length="466" mass="54867">MGDVIDIYGLSPLQKGILFHTLYDQDDEHSFSYIVQVGFLLGGQLDVVTFEKAWEYVIHQHEVLRSVFVWEEIEKPIQAVYQRLPFTIHQKDWSTHSHEERTKKLQQFLNADRRKGFLLDEAPLMRVTAIKEAKEETRIIWTHHHILLDGWSVSLVFSEVMEVYLKMIRGELLNLPKSLPYKKYIQWINKQDQSQAEEFWKEELKGFYAPTPLAMERSDQGQEKGYGECVYQISEELTENLQEWVRNNRLTLNTLIQGAWAYLMSRYSGESDIVFGVTSSGRPTDLMGAENMVGLFINTLPTRIRLTEDTSVVEWLHNIQMKEMERRQYEYSPLVDIHGWSEVPRSSTLFHTLYVFENYPIQGERNANLRLLEVQSVEQTNYPLTLITMPGKEITLKLMYDRHYFDEETIRRIQGHLSQTLIQMTKNSATKLSEITYLTPEERAQLLEKWNDTKIEYPKELVIQEL</sequence>
<feature type="domain" description="Condensation" evidence="1">
    <location>
        <begin position="6"/>
        <end position="447"/>
    </location>
</feature>
<proteinExistence type="predicted"/>
<gene>
    <name evidence="2" type="ORF">CN980_20020</name>
</gene>
<accession>A0A9X7GP04</accession>
<dbReference type="InterPro" id="IPR023213">
    <property type="entry name" value="CAT-like_dom_sf"/>
</dbReference>
<protein>
    <submittedName>
        <fullName evidence="2">Peptide synthetase</fullName>
    </submittedName>
</protein>
<dbReference type="Gene3D" id="3.30.559.30">
    <property type="entry name" value="Nonribosomal peptide synthetase, condensation domain"/>
    <property type="match status" value="1"/>
</dbReference>
<dbReference type="GO" id="GO:0003824">
    <property type="term" value="F:catalytic activity"/>
    <property type="evidence" value="ECO:0007669"/>
    <property type="project" value="InterPro"/>
</dbReference>
<reference evidence="2 3" key="1">
    <citation type="submission" date="2017-09" db="EMBL/GenBank/DDBJ databases">
        <title>Large-scale bioinformatics analysis of Bacillus genomes uncovers conserved roles of natural products in bacterial physiology.</title>
        <authorList>
            <consortium name="Agbiome Team Llc"/>
            <person name="Bleich R.M."/>
            <person name="Grubbs K.J."/>
            <person name="Santa Maria K.C."/>
            <person name="Allen S.E."/>
            <person name="Farag S."/>
            <person name="Shank E.A."/>
            <person name="Bowers A."/>
        </authorList>
    </citation>
    <scope>NUCLEOTIDE SEQUENCE [LARGE SCALE GENOMIC DNA]</scope>
    <source>
        <strain evidence="2 3">AFS049141</strain>
    </source>
</reference>
<dbReference type="PANTHER" id="PTHR45398:SF1">
    <property type="entry name" value="ENZYME, PUTATIVE (JCVI)-RELATED"/>
    <property type="match status" value="1"/>
</dbReference>
<dbReference type="GO" id="GO:0008610">
    <property type="term" value="P:lipid biosynthetic process"/>
    <property type="evidence" value="ECO:0007669"/>
    <property type="project" value="UniProtKB-ARBA"/>
</dbReference>
<comment type="caution">
    <text evidence="2">The sequence shown here is derived from an EMBL/GenBank/DDBJ whole genome shotgun (WGS) entry which is preliminary data.</text>
</comment>
<name>A0A9X7GP04_BACCE</name>
<dbReference type="InterPro" id="IPR001242">
    <property type="entry name" value="Condensation_dom"/>
</dbReference>
<dbReference type="EMBL" id="NUIQ01000170">
    <property type="protein sequence ID" value="PGO71911.1"/>
    <property type="molecule type" value="Genomic_DNA"/>
</dbReference>
<dbReference type="PANTHER" id="PTHR45398">
    <property type="match status" value="1"/>
</dbReference>
<evidence type="ECO:0000259" key="1">
    <source>
        <dbReference type="Pfam" id="PF00668"/>
    </source>
</evidence>
<dbReference type="Pfam" id="PF00668">
    <property type="entry name" value="Condensation"/>
    <property type="match status" value="1"/>
</dbReference>
<dbReference type="SUPFAM" id="SSF52777">
    <property type="entry name" value="CoA-dependent acyltransferases"/>
    <property type="match status" value="2"/>
</dbReference>
<organism evidence="2 3">
    <name type="scientific">Bacillus cereus</name>
    <dbReference type="NCBI Taxonomy" id="1396"/>
    <lineage>
        <taxon>Bacteria</taxon>
        <taxon>Bacillati</taxon>
        <taxon>Bacillota</taxon>
        <taxon>Bacilli</taxon>
        <taxon>Bacillales</taxon>
        <taxon>Bacillaceae</taxon>
        <taxon>Bacillus</taxon>
        <taxon>Bacillus cereus group</taxon>
    </lineage>
</organism>
<dbReference type="Gene3D" id="3.30.559.10">
    <property type="entry name" value="Chloramphenicol acetyltransferase-like domain"/>
    <property type="match status" value="1"/>
</dbReference>
<dbReference type="CDD" id="cd19543">
    <property type="entry name" value="DCL_NRPS"/>
    <property type="match status" value="1"/>
</dbReference>
<dbReference type="AlphaFoldDB" id="A0A9X7GP04"/>